<gene>
    <name evidence="1" type="ORF">METZ01_LOCUS352832</name>
</gene>
<dbReference type="AlphaFoldDB" id="A0A382RSP4"/>
<dbReference type="PROSITE" id="PS51257">
    <property type="entry name" value="PROKAR_LIPOPROTEIN"/>
    <property type="match status" value="1"/>
</dbReference>
<proteinExistence type="predicted"/>
<accession>A0A382RSP4</accession>
<evidence type="ECO:0000313" key="1">
    <source>
        <dbReference type="EMBL" id="SVC99978.1"/>
    </source>
</evidence>
<organism evidence="1">
    <name type="scientific">marine metagenome</name>
    <dbReference type="NCBI Taxonomy" id="408172"/>
    <lineage>
        <taxon>unclassified sequences</taxon>
        <taxon>metagenomes</taxon>
        <taxon>ecological metagenomes</taxon>
    </lineage>
</organism>
<protein>
    <recommendedName>
        <fullName evidence="2">Lipoprotein</fullName>
    </recommendedName>
</protein>
<name>A0A382RSP4_9ZZZZ</name>
<reference evidence="1" key="1">
    <citation type="submission" date="2018-05" db="EMBL/GenBank/DDBJ databases">
        <authorList>
            <person name="Lanie J.A."/>
            <person name="Ng W.-L."/>
            <person name="Kazmierczak K.M."/>
            <person name="Andrzejewski T.M."/>
            <person name="Davidsen T.M."/>
            <person name="Wayne K.J."/>
            <person name="Tettelin H."/>
            <person name="Glass J.I."/>
            <person name="Rusch D."/>
            <person name="Podicherti R."/>
            <person name="Tsui H.-C.T."/>
            <person name="Winkler M.E."/>
        </authorList>
    </citation>
    <scope>NUCLEOTIDE SEQUENCE</scope>
</reference>
<sequence>MHRSTYMSVIACLFGLLLSGCPEVDPTTLCSSNQDCFERYGCDITGSRTCKRTCTLNSSGGSSECLASQQCEVETGMSEGFCEPLDEIDSDASGNTTPTGS</sequence>
<dbReference type="EMBL" id="UINC01123478">
    <property type="protein sequence ID" value="SVC99978.1"/>
    <property type="molecule type" value="Genomic_DNA"/>
</dbReference>
<evidence type="ECO:0008006" key="2">
    <source>
        <dbReference type="Google" id="ProtNLM"/>
    </source>
</evidence>